<dbReference type="PROSITE" id="PS51257">
    <property type="entry name" value="PROKAR_LIPOPROTEIN"/>
    <property type="match status" value="1"/>
</dbReference>
<reference evidence="2 3" key="1">
    <citation type="submission" date="2018-11" db="EMBL/GenBank/DDBJ databases">
        <title>Schleiferia aggregans sp. nov., a moderately thermophilic heterotrophic bacterium isolated from microbial mats at a terrestrial hot spring.</title>
        <authorList>
            <person name="Iino T."/>
            <person name="Ohkuma M."/>
            <person name="Haruta S."/>
        </authorList>
    </citation>
    <scope>NUCLEOTIDE SEQUENCE [LARGE SCALE GENOMIC DNA]</scope>
    <source>
        <strain evidence="2 3">LA</strain>
    </source>
</reference>
<dbReference type="AlphaFoldDB" id="A0A401XMS7"/>
<organism evidence="2 3">
    <name type="scientific">Thermaurantimonas aggregans</name>
    <dbReference type="NCBI Taxonomy" id="2173829"/>
    <lineage>
        <taxon>Bacteria</taxon>
        <taxon>Pseudomonadati</taxon>
        <taxon>Bacteroidota</taxon>
        <taxon>Flavobacteriia</taxon>
        <taxon>Flavobacteriales</taxon>
        <taxon>Schleiferiaceae</taxon>
        <taxon>Thermaurantimonas</taxon>
    </lineage>
</organism>
<comment type="caution">
    <text evidence="2">The sequence shown here is derived from an EMBL/GenBank/DDBJ whole genome shotgun (WGS) entry which is preliminary data.</text>
</comment>
<keyword evidence="1" id="KW-0732">Signal</keyword>
<name>A0A401XMS7_9FLAO</name>
<keyword evidence="3" id="KW-1185">Reference proteome</keyword>
<gene>
    <name evidence="2" type="ORF">JCM31826_17960</name>
</gene>
<feature type="chain" id="PRO_5019324892" description="Lipoprotein" evidence="1">
    <location>
        <begin position="27"/>
        <end position="163"/>
    </location>
</feature>
<evidence type="ECO:0000313" key="2">
    <source>
        <dbReference type="EMBL" id="GCD78314.1"/>
    </source>
</evidence>
<feature type="signal peptide" evidence="1">
    <location>
        <begin position="1"/>
        <end position="26"/>
    </location>
</feature>
<accession>A0A401XMS7</accession>
<evidence type="ECO:0000256" key="1">
    <source>
        <dbReference type="SAM" id="SignalP"/>
    </source>
</evidence>
<proteinExistence type="predicted"/>
<sequence>MSNILKLIKMRNILLTSIVAALGLLACNKDNLKTTLSQPDITAQITEPIKADFLPNKWYPDPGECRKEKGDCFDEVEVTALSNSVRSTLGELPSMSIDEVANVFASGLLAEIPGFDLPEFSEIYSYISAEGALVTSEQHGNKEYYRFFAPSGAELFVLQLLNE</sequence>
<dbReference type="EMBL" id="BHZE01000020">
    <property type="protein sequence ID" value="GCD78314.1"/>
    <property type="molecule type" value="Genomic_DNA"/>
</dbReference>
<protein>
    <recommendedName>
        <fullName evidence="4">Lipoprotein</fullName>
    </recommendedName>
</protein>
<evidence type="ECO:0000313" key="3">
    <source>
        <dbReference type="Proteomes" id="UP000286715"/>
    </source>
</evidence>
<evidence type="ECO:0008006" key="4">
    <source>
        <dbReference type="Google" id="ProtNLM"/>
    </source>
</evidence>
<dbReference type="Proteomes" id="UP000286715">
    <property type="component" value="Unassembled WGS sequence"/>
</dbReference>